<dbReference type="SUPFAM" id="SSF63712">
    <property type="entry name" value="Nicotinic receptor ligand binding domain-like"/>
    <property type="match status" value="1"/>
</dbReference>
<dbReference type="EMBL" id="JAODUP010000268">
    <property type="protein sequence ID" value="KAK2154471.1"/>
    <property type="molecule type" value="Genomic_DNA"/>
</dbReference>
<reference evidence="2" key="1">
    <citation type="journal article" date="2023" name="Mol. Biol. Evol.">
        <title>Third-Generation Sequencing Reveals the Adaptive Role of the Epigenome in Three Deep-Sea Polychaetes.</title>
        <authorList>
            <person name="Perez M."/>
            <person name="Aroh O."/>
            <person name="Sun Y."/>
            <person name="Lan Y."/>
            <person name="Juniper S.K."/>
            <person name="Young C.R."/>
            <person name="Angers B."/>
            <person name="Qian P.Y."/>
        </authorList>
    </citation>
    <scope>NUCLEOTIDE SEQUENCE</scope>
    <source>
        <strain evidence="2">P08H-3</strain>
    </source>
</reference>
<dbReference type="Proteomes" id="UP001208570">
    <property type="component" value="Unassembled WGS sequence"/>
</dbReference>
<proteinExistence type="predicted"/>
<keyword evidence="3" id="KW-1185">Reference proteome</keyword>
<feature type="domain" description="Neurotransmitter-gated ion-channel ligand-binding" evidence="1">
    <location>
        <begin position="1"/>
        <end position="35"/>
    </location>
</feature>
<organism evidence="2 3">
    <name type="scientific">Paralvinella palmiformis</name>
    <dbReference type="NCBI Taxonomy" id="53620"/>
    <lineage>
        <taxon>Eukaryota</taxon>
        <taxon>Metazoa</taxon>
        <taxon>Spiralia</taxon>
        <taxon>Lophotrochozoa</taxon>
        <taxon>Annelida</taxon>
        <taxon>Polychaeta</taxon>
        <taxon>Sedentaria</taxon>
        <taxon>Canalipalpata</taxon>
        <taxon>Terebellida</taxon>
        <taxon>Terebelliformia</taxon>
        <taxon>Alvinellidae</taxon>
        <taxon>Paralvinella</taxon>
    </lineage>
</organism>
<dbReference type="Gene3D" id="2.70.170.10">
    <property type="entry name" value="Neurotransmitter-gated ion-channel ligand-binding domain"/>
    <property type="match status" value="1"/>
</dbReference>
<protein>
    <recommendedName>
        <fullName evidence="1">Neurotransmitter-gated ion-channel ligand-binding domain-containing protein</fullName>
    </recommendedName>
</protein>
<feature type="non-terminal residue" evidence="2">
    <location>
        <position position="54"/>
    </location>
</feature>
<sequence>DEKNEMIHTNMWLNYEWKDYKLSWNESEYGGVKTLLTFTLPPDAGEKISLGQFI</sequence>
<gene>
    <name evidence="2" type="ORF">LSH36_268g01014</name>
</gene>
<name>A0AAD9JJY3_9ANNE</name>
<comment type="caution">
    <text evidence="2">The sequence shown here is derived from an EMBL/GenBank/DDBJ whole genome shotgun (WGS) entry which is preliminary data.</text>
</comment>
<evidence type="ECO:0000259" key="1">
    <source>
        <dbReference type="Pfam" id="PF02931"/>
    </source>
</evidence>
<dbReference type="Pfam" id="PF02931">
    <property type="entry name" value="Neur_chan_LBD"/>
    <property type="match status" value="1"/>
</dbReference>
<dbReference type="InterPro" id="IPR036734">
    <property type="entry name" value="Neur_chan_lig-bd_sf"/>
</dbReference>
<accession>A0AAD9JJY3</accession>
<dbReference type="GO" id="GO:0005230">
    <property type="term" value="F:extracellular ligand-gated monoatomic ion channel activity"/>
    <property type="evidence" value="ECO:0007669"/>
    <property type="project" value="InterPro"/>
</dbReference>
<evidence type="ECO:0000313" key="3">
    <source>
        <dbReference type="Proteomes" id="UP001208570"/>
    </source>
</evidence>
<dbReference type="GO" id="GO:0016020">
    <property type="term" value="C:membrane"/>
    <property type="evidence" value="ECO:0007669"/>
    <property type="project" value="InterPro"/>
</dbReference>
<dbReference type="AlphaFoldDB" id="A0AAD9JJY3"/>
<evidence type="ECO:0000313" key="2">
    <source>
        <dbReference type="EMBL" id="KAK2154471.1"/>
    </source>
</evidence>
<dbReference type="InterPro" id="IPR006202">
    <property type="entry name" value="Neur_chan_lig-bd"/>
</dbReference>